<proteinExistence type="predicted"/>
<organism evidence="3 4">
    <name type="scientific">Nesidiocoris tenuis</name>
    <dbReference type="NCBI Taxonomy" id="355587"/>
    <lineage>
        <taxon>Eukaryota</taxon>
        <taxon>Metazoa</taxon>
        <taxon>Ecdysozoa</taxon>
        <taxon>Arthropoda</taxon>
        <taxon>Hexapoda</taxon>
        <taxon>Insecta</taxon>
        <taxon>Pterygota</taxon>
        <taxon>Neoptera</taxon>
        <taxon>Paraneoptera</taxon>
        <taxon>Hemiptera</taxon>
        <taxon>Heteroptera</taxon>
        <taxon>Panheteroptera</taxon>
        <taxon>Cimicomorpha</taxon>
        <taxon>Miridae</taxon>
        <taxon>Dicyphina</taxon>
        <taxon>Nesidiocoris</taxon>
    </lineage>
</organism>
<feature type="compositionally biased region" description="Polar residues" evidence="2">
    <location>
        <begin position="620"/>
        <end position="631"/>
    </location>
</feature>
<keyword evidence="1" id="KW-0175">Coiled coil</keyword>
<feature type="coiled-coil region" evidence="1">
    <location>
        <begin position="195"/>
        <end position="240"/>
    </location>
</feature>
<protein>
    <submittedName>
        <fullName evidence="3">Uncharacterized protein</fullName>
    </submittedName>
</protein>
<gene>
    <name evidence="3" type="ORF">NTEN_LOCUS21229</name>
</gene>
<feature type="region of interest" description="Disordered" evidence="2">
    <location>
        <begin position="420"/>
        <end position="444"/>
    </location>
</feature>
<dbReference type="AlphaFoldDB" id="A0A6H5HIH4"/>
<feature type="region of interest" description="Disordered" evidence="2">
    <location>
        <begin position="564"/>
        <end position="633"/>
    </location>
</feature>
<dbReference type="Proteomes" id="UP000479000">
    <property type="component" value="Unassembled WGS sequence"/>
</dbReference>
<feature type="compositionally biased region" description="Polar residues" evidence="2">
    <location>
        <begin position="566"/>
        <end position="584"/>
    </location>
</feature>
<dbReference type="EMBL" id="CADCXU010030959">
    <property type="protein sequence ID" value="CAB0017184.1"/>
    <property type="molecule type" value="Genomic_DNA"/>
</dbReference>
<feature type="region of interest" description="Disordered" evidence="2">
    <location>
        <begin position="680"/>
        <end position="725"/>
    </location>
</feature>
<dbReference type="OrthoDB" id="6158299at2759"/>
<evidence type="ECO:0000313" key="3">
    <source>
        <dbReference type="EMBL" id="CAB0017184.1"/>
    </source>
</evidence>
<feature type="compositionally biased region" description="Low complexity" evidence="2">
    <location>
        <begin position="698"/>
        <end position="725"/>
    </location>
</feature>
<reference evidence="3 4" key="1">
    <citation type="submission" date="2020-02" db="EMBL/GenBank/DDBJ databases">
        <authorList>
            <person name="Ferguson B K."/>
        </authorList>
    </citation>
    <scope>NUCLEOTIDE SEQUENCE [LARGE SCALE GENOMIC DNA]</scope>
</reference>
<evidence type="ECO:0000313" key="4">
    <source>
        <dbReference type="Proteomes" id="UP000479000"/>
    </source>
</evidence>
<feature type="compositionally biased region" description="Basic and acidic residues" evidence="2">
    <location>
        <begin position="680"/>
        <end position="696"/>
    </location>
</feature>
<keyword evidence="4" id="KW-1185">Reference proteome</keyword>
<accession>A0A6H5HIH4</accession>
<sequence>MLCRSCNVGIRASTESQVVQGRVSFEDGRSHLLPNSIAHGCSTHLRTDRVKLMCVRIELVSFSHSLFTWCALRNKRWECVSKQCGLSQRISSFEEIQDGSFLSPKPCLYFSRIPNSQYIVWKIINFICEILKSMEGELKMTRKELETTKQALKVQAARCRHLVTAFTRKLAERDAELKACRQQREKQLSSLLRALLVLEARLRREQKSIKELLVEKDNLINNQKLEIERLRSEVKENMLASEVTAFKEITEESLTVEVPKLQKPKEVARVEIYAKPDLISSLGLPEGGGKDCGPDSLSSDSTRSCLGDESDYTVIAAPQVKGVLNVHNRSAFSPISKVKAERRLNFSPFSKSAPDVSRNAGQGEIPDRDNLLQEIRAEDEDDKYLDNPVLQCVNQILLKDQEDFLEEQRLRMKDGEGESMRARDWLDEEESPVECEPHEECGSQPMPLLEVVPIQKKSVSLTDLNKDTLVARLNPPLPPKPKIAGTKKVEFAPTVEFHNPNIPMMTHSQPLSSKKFHLSLSMLEPLDQGQDKDLYVISNSALDDEIVKQLRGRTLNVSGLHIKPQRVNNDMNQHSNVPTGSLHPNHNPRPKSPPTSPAFDTNPLFTPPRTPPSKVLRVNIQESPKRSSLSFMSPPKVGMPNMIKVASPVAALLTASGGADEVVKDDLSPSVSQMVRRFEDLGTPKKSDAEEGKDEVGTPSTASSAESSPARISTESSPNSSASSGVVSYDTFLEATGLSQKSIMTPSRMMTNHRNVTRPKDVKLRSKGKTAGVIERCIPPQVVGPTVKYWTEPFL</sequence>
<evidence type="ECO:0000256" key="1">
    <source>
        <dbReference type="SAM" id="Coils"/>
    </source>
</evidence>
<name>A0A6H5HIH4_9HEMI</name>
<evidence type="ECO:0000256" key="2">
    <source>
        <dbReference type="SAM" id="MobiDB-lite"/>
    </source>
</evidence>